<evidence type="ECO:0000313" key="15">
    <source>
        <dbReference type="Proteomes" id="UP001461498"/>
    </source>
</evidence>
<comment type="function">
    <text evidence="1 11">The glycine cleavage system catalyzes the degradation of glycine.</text>
</comment>
<dbReference type="SUPFAM" id="SSF103025">
    <property type="entry name" value="Folate-binding domain"/>
    <property type="match status" value="1"/>
</dbReference>
<dbReference type="SUPFAM" id="SSF101790">
    <property type="entry name" value="Aminomethyltransferase beta-barrel domain"/>
    <property type="match status" value="1"/>
</dbReference>
<dbReference type="AlphaFoldDB" id="A0AAW1DAJ1"/>
<dbReference type="EC" id="2.1.2.10" evidence="11"/>
<dbReference type="GO" id="GO:0005960">
    <property type="term" value="C:glycine cleavage complex"/>
    <property type="evidence" value="ECO:0007669"/>
    <property type="project" value="InterPro"/>
</dbReference>
<comment type="subunit">
    <text evidence="4 11">The glycine cleavage system is composed of four proteins: P, T, L and H.</text>
</comment>
<evidence type="ECO:0000256" key="3">
    <source>
        <dbReference type="ARBA" id="ARBA00008609"/>
    </source>
</evidence>
<dbReference type="InterPro" id="IPR006223">
    <property type="entry name" value="GcvT"/>
</dbReference>
<evidence type="ECO:0000256" key="8">
    <source>
        <dbReference type="ARBA" id="ARBA00023128"/>
    </source>
</evidence>
<dbReference type="PANTHER" id="PTHR43757">
    <property type="entry name" value="AMINOMETHYLTRANSFERASE"/>
    <property type="match status" value="1"/>
</dbReference>
<feature type="domain" description="Aminomethyltransferase C-terminal" evidence="13">
    <location>
        <begin position="314"/>
        <end position="394"/>
    </location>
</feature>
<evidence type="ECO:0000313" key="14">
    <source>
        <dbReference type="EMBL" id="KAK9505380.1"/>
    </source>
</evidence>
<dbReference type="NCBIfam" id="NF001567">
    <property type="entry name" value="PRK00389.1"/>
    <property type="match status" value="1"/>
</dbReference>
<dbReference type="EMBL" id="JAPXFL010000006">
    <property type="protein sequence ID" value="KAK9505380.1"/>
    <property type="molecule type" value="Genomic_DNA"/>
</dbReference>
<dbReference type="Pfam" id="PF08669">
    <property type="entry name" value="GCV_T_C"/>
    <property type="match status" value="1"/>
</dbReference>
<evidence type="ECO:0000259" key="13">
    <source>
        <dbReference type="Pfam" id="PF08669"/>
    </source>
</evidence>
<comment type="similarity">
    <text evidence="3 11">Belongs to the GcvT family.</text>
</comment>
<keyword evidence="15" id="KW-1185">Reference proteome</keyword>
<comment type="subcellular location">
    <subcellularLocation>
        <location evidence="2 11">Mitochondrion</location>
    </subcellularLocation>
</comment>
<evidence type="ECO:0000256" key="7">
    <source>
        <dbReference type="ARBA" id="ARBA00022946"/>
    </source>
</evidence>
<dbReference type="GO" id="GO:0005739">
    <property type="term" value="C:mitochondrion"/>
    <property type="evidence" value="ECO:0007669"/>
    <property type="project" value="UniProtKB-SubCell"/>
</dbReference>
<dbReference type="FunFam" id="3.30.70.1400:FF:000001">
    <property type="entry name" value="Aminomethyltransferase"/>
    <property type="match status" value="1"/>
</dbReference>
<evidence type="ECO:0000256" key="2">
    <source>
        <dbReference type="ARBA" id="ARBA00004173"/>
    </source>
</evidence>
<gene>
    <name evidence="14" type="ORF">O3M35_009454</name>
</gene>
<sequence>MWKRLTKVYRCSSSLIKNFSSEPPRKTSLFDFHIQNKGKMVNFGGFLLPVHYGSENISLSHLHTRKKCSVFDVSHMLQTEVTGKDRIKFYESLCTTDIAGMKDNTSALSLFTDEATGGILDDLIVTKCEDHLYIVSNASRRKHDMELMIKRQEEMKKDGYDVNTRFYEPEELSLIAVQGPQSARVLQTLLGNSLNLNEVLFMTTKMATINGINVRITRCGYTGEDGFEISVSSENIVKITNLLLKQPDVKLAGLGARDTLRLEAGLCLYGNDIDKTTSPVSAMLMWTIGKRRREQLDFPGATKIMEEFKQGPKKKRVGLISTGRIPPARQGCLVHDLQGNLVGKITSGCPSPSLNSNVAMAYVNTEFSKPNTPLTATVRGLEVPVKVSKMPFVKTNYYTGKS</sequence>
<keyword evidence="7 11" id="KW-0809">Transit peptide</keyword>
<dbReference type="Proteomes" id="UP001461498">
    <property type="component" value="Unassembled WGS sequence"/>
</dbReference>
<evidence type="ECO:0000256" key="10">
    <source>
        <dbReference type="PIRSR" id="PIRSR006487-1"/>
    </source>
</evidence>
<name>A0AAW1DAJ1_9HEMI</name>
<dbReference type="Pfam" id="PF01571">
    <property type="entry name" value="GCV_T"/>
    <property type="match status" value="1"/>
</dbReference>
<dbReference type="InterPro" id="IPR027266">
    <property type="entry name" value="TrmE/GcvT-like"/>
</dbReference>
<dbReference type="GO" id="GO:0008483">
    <property type="term" value="F:transaminase activity"/>
    <property type="evidence" value="ECO:0007669"/>
    <property type="project" value="UniProtKB-KW"/>
</dbReference>
<evidence type="ECO:0000256" key="5">
    <source>
        <dbReference type="ARBA" id="ARBA00022576"/>
    </source>
</evidence>
<comment type="caution">
    <text evidence="14">The sequence shown here is derived from an EMBL/GenBank/DDBJ whole genome shotgun (WGS) entry which is preliminary data.</text>
</comment>
<keyword evidence="8 11" id="KW-0496">Mitochondrion</keyword>
<evidence type="ECO:0000256" key="6">
    <source>
        <dbReference type="ARBA" id="ARBA00022679"/>
    </source>
</evidence>
<dbReference type="PANTHER" id="PTHR43757:SF16">
    <property type="entry name" value="AMINOMETHYLTRANSFERASE, MITOCHONDRIAL"/>
    <property type="match status" value="1"/>
</dbReference>
<evidence type="ECO:0000259" key="12">
    <source>
        <dbReference type="Pfam" id="PF01571"/>
    </source>
</evidence>
<evidence type="ECO:0000256" key="9">
    <source>
        <dbReference type="ARBA" id="ARBA00047665"/>
    </source>
</evidence>
<reference evidence="14 15" key="1">
    <citation type="submission" date="2022-12" db="EMBL/GenBank/DDBJ databases">
        <title>Chromosome-level genome assembly of true bugs.</title>
        <authorList>
            <person name="Ma L."/>
            <person name="Li H."/>
        </authorList>
    </citation>
    <scope>NUCLEOTIDE SEQUENCE [LARGE SCALE GENOMIC DNA]</scope>
    <source>
        <strain evidence="14">Lab_2022b</strain>
    </source>
</reference>
<proteinExistence type="inferred from homology"/>
<dbReference type="FunFam" id="4.10.1250.10:FF:000002">
    <property type="entry name" value="Aminomethyltransferase"/>
    <property type="match status" value="1"/>
</dbReference>
<dbReference type="InterPro" id="IPR013977">
    <property type="entry name" value="GcvT_C"/>
</dbReference>
<feature type="domain" description="GCVT N-terminal" evidence="12">
    <location>
        <begin position="29"/>
        <end position="290"/>
    </location>
</feature>
<evidence type="ECO:0000256" key="4">
    <source>
        <dbReference type="ARBA" id="ARBA00011690"/>
    </source>
</evidence>
<feature type="binding site" evidence="10">
    <location>
        <position position="228"/>
    </location>
    <ligand>
        <name>substrate</name>
    </ligand>
</feature>
<dbReference type="Gene3D" id="2.40.30.110">
    <property type="entry name" value="Aminomethyltransferase beta-barrel domains"/>
    <property type="match status" value="1"/>
</dbReference>
<dbReference type="Gene3D" id="4.10.1250.10">
    <property type="entry name" value="Aminomethyltransferase fragment"/>
    <property type="match status" value="1"/>
</dbReference>
<organism evidence="14 15">
    <name type="scientific">Rhynocoris fuscipes</name>
    <dbReference type="NCBI Taxonomy" id="488301"/>
    <lineage>
        <taxon>Eukaryota</taxon>
        <taxon>Metazoa</taxon>
        <taxon>Ecdysozoa</taxon>
        <taxon>Arthropoda</taxon>
        <taxon>Hexapoda</taxon>
        <taxon>Insecta</taxon>
        <taxon>Pterygota</taxon>
        <taxon>Neoptera</taxon>
        <taxon>Paraneoptera</taxon>
        <taxon>Hemiptera</taxon>
        <taxon>Heteroptera</taxon>
        <taxon>Panheteroptera</taxon>
        <taxon>Cimicomorpha</taxon>
        <taxon>Reduviidae</taxon>
        <taxon>Harpactorinae</taxon>
        <taxon>Harpactorini</taxon>
        <taxon>Rhynocoris</taxon>
    </lineage>
</organism>
<dbReference type="Gene3D" id="3.30.1360.120">
    <property type="entry name" value="Probable tRNA modification gtpase trme, domain 1"/>
    <property type="match status" value="1"/>
</dbReference>
<dbReference type="GO" id="GO:0004047">
    <property type="term" value="F:aminomethyltransferase activity"/>
    <property type="evidence" value="ECO:0007669"/>
    <property type="project" value="UniProtKB-EC"/>
</dbReference>
<keyword evidence="5 11" id="KW-0032">Aminotransferase</keyword>
<dbReference type="InterPro" id="IPR029043">
    <property type="entry name" value="GcvT/YgfZ_C"/>
</dbReference>
<dbReference type="InterPro" id="IPR028896">
    <property type="entry name" value="GcvT/YgfZ/DmdA"/>
</dbReference>
<dbReference type="GO" id="GO:0006546">
    <property type="term" value="P:glycine catabolic process"/>
    <property type="evidence" value="ECO:0007669"/>
    <property type="project" value="InterPro"/>
</dbReference>
<evidence type="ECO:0000256" key="1">
    <source>
        <dbReference type="ARBA" id="ARBA00003631"/>
    </source>
</evidence>
<protein>
    <recommendedName>
        <fullName evidence="11">Aminomethyltransferase</fullName>
        <ecNumber evidence="11">2.1.2.10</ecNumber>
    </recommendedName>
    <alternativeName>
        <fullName evidence="11">Glycine cleavage system T protein</fullName>
    </alternativeName>
</protein>
<keyword evidence="6 11" id="KW-0808">Transferase</keyword>
<evidence type="ECO:0000256" key="11">
    <source>
        <dbReference type="RuleBase" id="RU003981"/>
    </source>
</evidence>
<dbReference type="Gene3D" id="3.30.70.1400">
    <property type="entry name" value="Aminomethyltransferase beta-barrel domains"/>
    <property type="match status" value="1"/>
</dbReference>
<accession>A0AAW1DAJ1</accession>
<dbReference type="PIRSF" id="PIRSF006487">
    <property type="entry name" value="GcvT"/>
    <property type="match status" value="1"/>
</dbReference>
<dbReference type="NCBIfam" id="TIGR00528">
    <property type="entry name" value="gcvT"/>
    <property type="match status" value="1"/>
</dbReference>
<comment type="catalytic activity">
    <reaction evidence="9 11">
        <text>N(6)-[(R)-S(8)-aminomethyldihydrolipoyl]-L-lysyl-[protein] + (6S)-5,6,7,8-tetrahydrofolate = N(6)-[(R)-dihydrolipoyl]-L-lysyl-[protein] + (6R)-5,10-methylene-5,6,7,8-tetrahydrofolate + NH4(+)</text>
        <dbReference type="Rhea" id="RHEA:16945"/>
        <dbReference type="Rhea" id="RHEA-COMP:10475"/>
        <dbReference type="Rhea" id="RHEA-COMP:10492"/>
        <dbReference type="ChEBI" id="CHEBI:15636"/>
        <dbReference type="ChEBI" id="CHEBI:28938"/>
        <dbReference type="ChEBI" id="CHEBI:57453"/>
        <dbReference type="ChEBI" id="CHEBI:83100"/>
        <dbReference type="ChEBI" id="CHEBI:83143"/>
        <dbReference type="EC" id="2.1.2.10"/>
    </reaction>
</comment>
<dbReference type="InterPro" id="IPR006222">
    <property type="entry name" value="GCVT_N"/>
</dbReference>